<accession>A0A8X9ABD1</accession>
<sequence>MRQAKYEKKMMAHKHEQEAFARQQTQNVQSGLGCPEKYTQAHVCPKKFYALMGVDEVDEDQPVYDDTNVDDDGENMAICGDVSRVLVLSPKIKPRSIRLHIRINGSTASTLIDGGNTHNFIQPAVEEKLSLPGHRFEIDLFILQVKGPDIILGVQWLQDLGDITKNYRNLTMKFEWNDQPMFLRGEDAPPRPISYNNLFSLIGMELEADVFELVTVQPDSPTPPSVTAETDSDITAILSDFTSSPPGALVALPPELLHGLPLDTPVRAVEERTVLVDAPKSVHSGRTRHPPRKVAGQRLPIVEDEGGQGGGWSRGHAEYSAGTRLSAKGGGGGWGSYCTVPTRRGRT</sequence>
<gene>
    <name evidence="1" type="ORF">SASPL_100868</name>
</gene>
<dbReference type="AlphaFoldDB" id="A0A8X9ABD1"/>
<organism evidence="1">
    <name type="scientific">Salvia splendens</name>
    <name type="common">Scarlet sage</name>
    <dbReference type="NCBI Taxonomy" id="180675"/>
    <lineage>
        <taxon>Eukaryota</taxon>
        <taxon>Viridiplantae</taxon>
        <taxon>Streptophyta</taxon>
        <taxon>Embryophyta</taxon>
        <taxon>Tracheophyta</taxon>
        <taxon>Spermatophyta</taxon>
        <taxon>Magnoliopsida</taxon>
        <taxon>eudicotyledons</taxon>
        <taxon>Gunneridae</taxon>
        <taxon>Pentapetalae</taxon>
        <taxon>asterids</taxon>
        <taxon>lamiids</taxon>
        <taxon>Lamiales</taxon>
        <taxon>Lamiaceae</taxon>
        <taxon>Nepetoideae</taxon>
        <taxon>Mentheae</taxon>
        <taxon>Salviinae</taxon>
        <taxon>Salvia</taxon>
        <taxon>Salvia subgen. Calosphace</taxon>
        <taxon>core Calosphace</taxon>
    </lineage>
</organism>
<proteinExistence type="predicted"/>
<dbReference type="Proteomes" id="UP000298416">
    <property type="component" value="Unassembled WGS sequence"/>
</dbReference>
<name>A0A8X9ABD1_SALSN</name>
<comment type="caution">
    <text evidence="1">The sequence shown here is derived from an EMBL/GenBank/DDBJ whole genome shotgun (WGS) entry which is preliminary data.</text>
</comment>
<dbReference type="EMBL" id="PNBA02000001">
    <property type="protein sequence ID" value="KAG6435987.1"/>
    <property type="molecule type" value="Genomic_DNA"/>
</dbReference>
<dbReference type="CDD" id="cd00303">
    <property type="entry name" value="retropepsin_like"/>
    <property type="match status" value="1"/>
</dbReference>
<evidence type="ECO:0000313" key="2">
    <source>
        <dbReference type="Proteomes" id="UP000298416"/>
    </source>
</evidence>
<reference evidence="1" key="2">
    <citation type="submission" date="2020-08" db="EMBL/GenBank/DDBJ databases">
        <title>Plant Genome Project.</title>
        <authorList>
            <person name="Zhang R.-G."/>
        </authorList>
    </citation>
    <scope>NUCLEOTIDE SEQUENCE</scope>
    <source>
        <strain evidence="1">Huo1</strain>
        <tissue evidence="1">Leaf</tissue>
    </source>
</reference>
<dbReference type="PROSITE" id="PS51257">
    <property type="entry name" value="PROKAR_LIPOPROTEIN"/>
    <property type="match status" value="1"/>
</dbReference>
<protein>
    <submittedName>
        <fullName evidence="1">Uncharacterized protein</fullName>
    </submittedName>
</protein>
<reference evidence="1" key="1">
    <citation type="submission" date="2018-01" db="EMBL/GenBank/DDBJ databases">
        <authorList>
            <person name="Mao J.F."/>
        </authorList>
    </citation>
    <scope>NUCLEOTIDE SEQUENCE</scope>
    <source>
        <strain evidence="1">Huo1</strain>
        <tissue evidence="1">Leaf</tissue>
    </source>
</reference>
<keyword evidence="2" id="KW-1185">Reference proteome</keyword>
<evidence type="ECO:0000313" key="1">
    <source>
        <dbReference type="EMBL" id="KAG6435987.1"/>
    </source>
</evidence>